<dbReference type="STRING" id="89524.SAMN05444370_102379"/>
<organism evidence="4 5">
    <name type="scientific">Rubrimonas cliftonensis</name>
    <dbReference type="NCBI Taxonomy" id="89524"/>
    <lineage>
        <taxon>Bacteria</taxon>
        <taxon>Pseudomonadati</taxon>
        <taxon>Pseudomonadota</taxon>
        <taxon>Alphaproteobacteria</taxon>
        <taxon>Rhodobacterales</taxon>
        <taxon>Paracoccaceae</taxon>
        <taxon>Rubrimonas</taxon>
    </lineage>
</organism>
<keyword evidence="2" id="KW-0472">Membrane</keyword>
<evidence type="ECO:0000313" key="5">
    <source>
        <dbReference type="Proteomes" id="UP000198703"/>
    </source>
</evidence>
<dbReference type="AlphaFoldDB" id="A0A1H3XFS4"/>
<keyword evidence="5" id="KW-1185">Reference proteome</keyword>
<evidence type="ECO:0000259" key="3">
    <source>
        <dbReference type="Pfam" id="PF04355"/>
    </source>
</evidence>
<dbReference type="RefSeq" id="WP_175478761.1">
    <property type="nucleotide sequence ID" value="NZ_FNQM01000002.1"/>
</dbReference>
<dbReference type="GO" id="GO:0019867">
    <property type="term" value="C:outer membrane"/>
    <property type="evidence" value="ECO:0007669"/>
    <property type="project" value="InterPro"/>
</dbReference>
<dbReference type="InterPro" id="IPR037873">
    <property type="entry name" value="BamE-like"/>
</dbReference>
<dbReference type="Pfam" id="PF04355">
    <property type="entry name" value="BamE"/>
    <property type="match status" value="1"/>
</dbReference>
<name>A0A1H3XFS4_9RHOB</name>
<gene>
    <name evidence="4" type="ORF">SAMN05444370_102379</name>
</gene>
<sequence length="151" mass="16198">MAEGRARFTGVCAAAALACLVGCGPTYSNHGFAPQIAELDAIEAGADTRGSVLRRLGRPSASGAFDEDVWFYVASRMEHFAFFEPEVIDRKVVVVAFDDAGLVERVNRYGLDDGRIVDLVSNTTPTYGRELSALQQLFGNIGAPRAADVLN</sequence>
<keyword evidence="1" id="KW-0732">Signal</keyword>
<protein>
    <submittedName>
        <fullName evidence="4">Beta-barrel assembly machine subunit BamE</fullName>
    </submittedName>
</protein>
<evidence type="ECO:0000256" key="2">
    <source>
        <dbReference type="ARBA" id="ARBA00023136"/>
    </source>
</evidence>
<evidence type="ECO:0000313" key="4">
    <source>
        <dbReference type="EMBL" id="SDZ97462.1"/>
    </source>
</evidence>
<dbReference type="PROSITE" id="PS51257">
    <property type="entry name" value="PROKAR_LIPOPROTEIN"/>
    <property type="match status" value="1"/>
</dbReference>
<dbReference type="EMBL" id="FNQM01000002">
    <property type="protein sequence ID" value="SDZ97462.1"/>
    <property type="molecule type" value="Genomic_DNA"/>
</dbReference>
<dbReference type="Proteomes" id="UP000198703">
    <property type="component" value="Unassembled WGS sequence"/>
</dbReference>
<reference evidence="4 5" key="1">
    <citation type="submission" date="2016-10" db="EMBL/GenBank/DDBJ databases">
        <authorList>
            <person name="de Groot N.N."/>
        </authorList>
    </citation>
    <scope>NUCLEOTIDE SEQUENCE [LARGE SCALE GENOMIC DNA]</scope>
    <source>
        <strain evidence="4 5">DSM 15345</strain>
    </source>
</reference>
<accession>A0A1H3XFS4</accession>
<feature type="domain" description="Outer membrane protein assembly factor BamE" evidence="3">
    <location>
        <begin position="36"/>
        <end position="105"/>
    </location>
</feature>
<dbReference type="InterPro" id="IPR007450">
    <property type="entry name" value="BamE_dom"/>
</dbReference>
<dbReference type="Gene3D" id="3.30.1450.10">
    <property type="match status" value="1"/>
</dbReference>
<evidence type="ECO:0000256" key="1">
    <source>
        <dbReference type="ARBA" id="ARBA00022729"/>
    </source>
</evidence>
<proteinExistence type="predicted"/>